<dbReference type="InterPro" id="IPR011707">
    <property type="entry name" value="Cu-oxidase-like_N"/>
</dbReference>
<dbReference type="InterPro" id="IPR045087">
    <property type="entry name" value="Cu-oxidase_fam"/>
</dbReference>
<evidence type="ECO:0000256" key="1">
    <source>
        <dbReference type="ARBA" id="ARBA00022723"/>
    </source>
</evidence>
<dbReference type="GO" id="GO:0005507">
    <property type="term" value="F:copper ion binding"/>
    <property type="evidence" value="ECO:0007669"/>
    <property type="project" value="InterPro"/>
</dbReference>
<evidence type="ECO:0000256" key="3">
    <source>
        <dbReference type="ARBA" id="ARBA00023008"/>
    </source>
</evidence>
<gene>
    <name evidence="6" type="ORF">bsdcttw_24100</name>
</gene>
<dbReference type="GO" id="GO:0016491">
    <property type="term" value="F:oxidoreductase activity"/>
    <property type="evidence" value="ECO:0007669"/>
    <property type="project" value="UniProtKB-KW"/>
</dbReference>
<dbReference type="KEGG" id="acht:bsdcttw_24100"/>
<dbReference type="Pfam" id="PF07731">
    <property type="entry name" value="Cu-oxidase_2"/>
    <property type="match status" value="1"/>
</dbReference>
<dbReference type="InterPro" id="IPR008972">
    <property type="entry name" value="Cupredoxin"/>
</dbReference>
<evidence type="ECO:0000259" key="4">
    <source>
        <dbReference type="Pfam" id="PF07731"/>
    </source>
</evidence>
<feature type="domain" description="Plastocyanin-like" evidence="5">
    <location>
        <begin position="62"/>
        <end position="163"/>
    </location>
</feature>
<sequence length="322" mass="36950">MVVSMNNNKVNLLSAENLLNKWEFHIMAPDMEIAHHEYSYKVRHFDLWAEEIEHQILPEITLDTFGYNKKTPGPVIIMRKGEWLFLTLHNKLSVPTGLQIQGYAKPGAIKHLSDFKFNGPIIDPDDSFTYKLLCDKPGTYLYQSVLDFQVSMGLIGTLLILPDPSDVDINDIPDKDFVFLMQQWEIPDLTLGEIIPGHYKPDKYHRNPNFFTLNGRCYPYTSPIYLCDGDNVRMRFLSKAGEGSWIHLEGHQFRVLSINGFSRNNQYLNFENDTVEFNSGVRTDIAFTANNPGKWFINATAIFHQSNNGVFPGGIMSNILYF</sequence>
<keyword evidence="7" id="KW-1185">Reference proteome</keyword>
<dbReference type="PANTHER" id="PTHR11709">
    <property type="entry name" value="MULTI-COPPER OXIDASE"/>
    <property type="match status" value="1"/>
</dbReference>
<name>A0A7I8DLW2_9FIRM</name>
<keyword evidence="2" id="KW-0560">Oxidoreductase</keyword>
<dbReference type="InterPro" id="IPR033138">
    <property type="entry name" value="Cu_oxidase_CS"/>
</dbReference>
<keyword evidence="1" id="KW-0479">Metal-binding</keyword>
<dbReference type="PANTHER" id="PTHR11709:SF394">
    <property type="entry name" value="FI03373P-RELATED"/>
    <property type="match status" value="1"/>
</dbReference>
<evidence type="ECO:0000259" key="5">
    <source>
        <dbReference type="Pfam" id="PF07732"/>
    </source>
</evidence>
<dbReference type="EMBL" id="AP023368">
    <property type="protein sequence ID" value="BCJ99369.1"/>
    <property type="molecule type" value="Genomic_DNA"/>
</dbReference>
<dbReference type="SUPFAM" id="SSF49503">
    <property type="entry name" value="Cupredoxins"/>
    <property type="match status" value="2"/>
</dbReference>
<keyword evidence="3" id="KW-0186">Copper</keyword>
<feature type="domain" description="Plastocyanin-like" evidence="4">
    <location>
        <begin position="198"/>
        <end position="306"/>
    </location>
</feature>
<accession>A0A7I8DLW2</accession>
<reference evidence="6 7" key="2">
    <citation type="submission" date="2020-08" db="EMBL/GenBank/DDBJ databases">
        <authorList>
            <person name="Ueki A."/>
            <person name="Tonouchi A."/>
        </authorList>
    </citation>
    <scope>NUCLEOTIDE SEQUENCE [LARGE SCALE GENOMIC DNA]</scope>
    <source>
        <strain evidence="6 7">CTTW</strain>
    </source>
</reference>
<dbReference type="AlphaFoldDB" id="A0A7I8DLW2"/>
<dbReference type="Proteomes" id="UP000515703">
    <property type="component" value="Chromosome"/>
</dbReference>
<dbReference type="PROSITE" id="PS00079">
    <property type="entry name" value="MULTICOPPER_OXIDASE1"/>
    <property type="match status" value="1"/>
</dbReference>
<dbReference type="InterPro" id="IPR011706">
    <property type="entry name" value="Cu-oxidase_C"/>
</dbReference>
<evidence type="ECO:0000313" key="7">
    <source>
        <dbReference type="Proteomes" id="UP000515703"/>
    </source>
</evidence>
<evidence type="ECO:0000256" key="2">
    <source>
        <dbReference type="ARBA" id="ARBA00023002"/>
    </source>
</evidence>
<reference evidence="6 7" key="1">
    <citation type="submission" date="2020-08" db="EMBL/GenBank/DDBJ databases">
        <title>Draft genome sequencing of an Anaerocolumna strain isolated from anoxic soil subjected to BSD treatment.</title>
        <authorList>
            <person name="Uek A."/>
            <person name="Tonouchi A."/>
        </authorList>
    </citation>
    <scope>NUCLEOTIDE SEQUENCE [LARGE SCALE GENOMIC DNA]</scope>
    <source>
        <strain evidence="6 7">CTTW</strain>
    </source>
</reference>
<evidence type="ECO:0008006" key="8">
    <source>
        <dbReference type="Google" id="ProtNLM"/>
    </source>
</evidence>
<dbReference type="Pfam" id="PF07732">
    <property type="entry name" value="Cu-oxidase_3"/>
    <property type="match status" value="1"/>
</dbReference>
<dbReference type="Gene3D" id="2.60.40.420">
    <property type="entry name" value="Cupredoxins - blue copper proteins"/>
    <property type="match status" value="1"/>
</dbReference>
<organism evidence="6 7">
    <name type="scientific">Anaerocolumna chitinilytica</name>
    <dbReference type="NCBI Taxonomy" id="1727145"/>
    <lineage>
        <taxon>Bacteria</taxon>
        <taxon>Bacillati</taxon>
        <taxon>Bacillota</taxon>
        <taxon>Clostridia</taxon>
        <taxon>Lachnospirales</taxon>
        <taxon>Lachnospiraceae</taxon>
        <taxon>Anaerocolumna</taxon>
    </lineage>
</organism>
<protein>
    <recommendedName>
        <fullName evidence="8">Plastocyanin-like domain-containing protein</fullName>
    </recommendedName>
</protein>
<proteinExistence type="predicted"/>
<evidence type="ECO:0000313" key="6">
    <source>
        <dbReference type="EMBL" id="BCJ99369.1"/>
    </source>
</evidence>